<feature type="domain" description="Enoyl reductase (ER)" evidence="1">
    <location>
        <begin position="10"/>
        <end position="320"/>
    </location>
</feature>
<dbReference type="Gene3D" id="3.40.50.720">
    <property type="entry name" value="NAD(P)-binding Rossmann-like Domain"/>
    <property type="match status" value="1"/>
</dbReference>
<dbReference type="PANTHER" id="PTHR44013">
    <property type="entry name" value="ZINC-TYPE ALCOHOL DEHYDROGENASE-LIKE PROTEIN C16A3.02C"/>
    <property type="match status" value="1"/>
</dbReference>
<dbReference type="GO" id="GO:0008270">
    <property type="term" value="F:zinc ion binding"/>
    <property type="evidence" value="ECO:0007669"/>
    <property type="project" value="InterPro"/>
</dbReference>
<protein>
    <submittedName>
        <fullName evidence="2">NADPH:quinone reductase</fullName>
    </submittedName>
</protein>
<dbReference type="InterPro" id="IPR052733">
    <property type="entry name" value="Chloroplast_QOR"/>
</dbReference>
<evidence type="ECO:0000313" key="3">
    <source>
        <dbReference type="Proteomes" id="UP000464507"/>
    </source>
</evidence>
<sequence length="334" mass="35864">MKAITQHRYGELDTLEYETVARPVAAKDEVLIRVQGASINAADWLLMRGELFVARLAFGLRRPKVSTRGRDVAGVIEAVGDNVRRFSVGDEVYAEVDAGSFAEYTVAQAKRLAHKPTRISFGEAAAVPTAATTALQGVRDVAKIKPDDTVLINGASGGVGSFAVQLAKAYGAEVTGVCSTANLEFVRSLGADHVIDYTVEDFTTGEARYDVVIDLVANRSLAECRRALTRHGTLVLASGNGGRVLGPIRRMLAAVLLGMFVTQNLRPLTAVASGADLEALRELIEAGTITPAVDRSYPLAETPEAIRYFVEEHVKGKITITATHQNTAEEQQQQ</sequence>
<reference evidence="2 3" key="1">
    <citation type="submission" date="2016-09" db="EMBL/GenBank/DDBJ databases">
        <title>Complete genome sequence of microbes from the polar regions.</title>
        <authorList>
            <person name="Liao L."/>
            <person name="Chen B."/>
        </authorList>
    </citation>
    <scope>NUCLEOTIDE SEQUENCE [LARGE SCALE GENOMIC DNA]</scope>
    <source>
        <strain evidence="2 3">ZS314</strain>
    </source>
</reference>
<dbReference type="CDD" id="cd08267">
    <property type="entry name" value="MDR1"/>
    <property type="match status" value="1"/>
</dbReference>
<dbReference type="GO" id="GO:0016491">
    <property type="term" value="F:oxidoreductase activity"/>
    <property type="evidence" value="ECO:0007669"/>
    <property type="project" value="InterPro"/>
</dbReference>
<dbReference type="Pfam" id="PF08240">
    <property type="entry name" value="ADH_N"/>
    <property type="match status" value="1"/>
</dbReference>
<evidence type="ECO:0000313" key="2">
    <source>
        <dbReference type="EMBL" id="QHO69601.1"/>
    </source>
</evidence>
<dbReference type="EMBL" id="CP017146">
    <property type="protein sequence ID" value="QHO69601.1"/>
    <property type="molecule type" value="Genomic_DNA"/>
</dbReference>
<evidence type="ECO:0000259" key="1">
    <source>
        <dbReference type="SMART" id="SM00829"/>
    </source>
</evidence>
<dbReference type="InterPro" id="IPR013154">
    <property type="entry name" value="ADH-like_N"/>
</dbReference>
<dbReference type="Pfam" id="PF13602">
    <property type="entry name" value="ADH_zinc_N_2"/>
    <property type="match status" value="1"/>
</dbReference>
<dbReference type="SUPFAM" id="SSF51735">
    <property type="entry name" value="NAD(P)-binding Rossmann-fold domains"/>
    <property type="match status" value="1"/>
</dbReference>
<dbReference type="InterPro" id="IPR011032">
    <property type="entry name" value="GroES-like_sf"/>
</dbReference>
<dbReference type="KEGG" id="mant:BHD05_08075"/>
<dbReference type="AlphaFoldDB" id="A0A7L5AKF7"/>
<organism evidence="2 3">
    <name type="scientific">Marisediminicola antarctica</name>
    <dbReference type="NCBI Taxonomy" id="674079"/>
    <lineage>
        <taxon>Bacteria</taxon>
        <taxon>Bacillati</taxon>
        <taxon>Actinomycetota</taxon>
        <taxon>Actinomycetes</taxon>
        <taxon>Micrococcales</taxon>
        <taxon>Microbacteriaceae</taxon>
        <taxon>Marisediminicola</taxon>
    </lineage>
</organism>
<accession>A0A7L5AKF7</accession>
<keyword evidence="3" id="KW-1185">Reference proteome</keyword>
<name>A0A7L5AKF7_9MICO</name>
<dbReference type="PANTHER" id="PTHR44013:SF1">
    <property type="entry name" value="ZINC-TYPE ALCOHOL DEHYDROGENASE-LIKE PROTEIN C16A3.02C"/>
    <property type="match status" value="1"/>
</dbReference>
<dbReference type="Proteomes" id="UP000464507">
    <property type="component" value="Chromosome"/>
</dbReference>
<dbReference type="InterPro" id="IPR020843">
    <property type="entry name" value="ER"/>
</dbReference>
<dbReference type="SUPFAM" id="SSF50129">
    <property type="entry name" value="GroES-like"/>
    <property type="match status" value="1"/>
</dbReference>
<proteinExistence type="predicted"/>
<dbReference type="PROSITE" id="PS01162">
    <property type="entry name" value="QOR_ZETA_CRYSTAL"/>
    <property type="match status" value="1"/>
</dbReference>
<gene>
    <name evidence="2" type="ORF">BHD05_08075</name>
</gene>
<dbReference type="SMART" id="SM00829">
    <property type="entry name" value="PKS_ER"/>
    <property type="match status" value="1"/>
</dbReference>
<dbReference type="OrthoDB" id="9790818at2"/>
<dbReference type="Gene3D" id="3.90.180.10">
    <property type="entry name" value="Medium-chain alcohol dehydrogenases, catalytic domain"/>
    <property type="match status" value="1"/>
</dbReference>
<dbReference type="InterPro" id="IPR036291">
    <property type="entry name" value="NAD(P)-bd_dom_sf"/>
</dbReference>
<dbReference type="InterPro" id="IPR002364">
    <property type="entry name" value="Quin_OxRdtase/zeta-crystal_CS"/>
</dbReference>